<comment type="catalytic activity">
    <reaction evidence="1 11">
        <text>ATP-dependent breakage, passage and rejoining of double-stranded DNA.</text>
        <dbReference type="EC" id="5.6.2.2"/>
    </reaction>
</comment>
<dbReference type="Gene3D" id="1.10.268.10">
    <property type="entry name" value="Topoisomerase, domain 3"/>
    <property type="match status" value="1"/>
</dbReference>
<evidence type="ECO:0000256" key="2">
    <source>
        <dbReference type="ARBA" id="ARBA00001946"/>
    </source>
</evidence>
<sequence length="1166" mass="131443">MREIRVSIDAATGKITVWNDGPGIEPVMHKSGKGLIPEVAFGEFMASTNFDDNTRQRFTGGRFGVGAKATNAWSKEFTVKTFHAKSGVEYEQTWTDNMLHKTKPKVAMINLYVDLNVIEIQLVNHEPAKKGWTCISWIPVSSSATLEARGIVNGVLCSQGTHIEHLVTKISDGLVQRAIKQQKRDKLKLDDSKTGLAKMKNYFRQHMAIIGLVQFFRFSQTLILGCNGFDQTKEKLTLNPKEWGFPATIDEKLVERIDRHLGLVDKVLMEAEARNLAALSKKAGGAPGASARVSIAKYQEGDSAKDLAVAGMEIVGRDCYGVIPLRGVIRNVRPAKVNAKVLKDFLKNAELAAINKVLGLQFGVEYTPENVHRLLRYDHFVIFCDQDPDGAHIAGELINYFTIMFPSLLKAKPDFLMRLGTPIIRLKSRSGMTDHELKSKYKNLDDHLVPILYKDQEDDEVVDKWFRKNRADARKVMYTAIKRKFKDPIKVVQFAGAVLETAAYHHGDAALQGAIIAMARRFCGSNNINLLHPDGQFGSRHSNHAGAARYISAGLEKITRSIFRPEDDPILVVKLHCDYSSMRRLCQEYQNEDGQVIEPKYFLPVVPMALINGCEAGIAVGWSSFVPMYNPRDVLNWLRERLKQCRDQDASGYTIDASIPGVLDAALSQTREETDTLEKMNDNEGQADAVEARADDVSVEEDGEENQMTDTDIPSTSSKITSSVRAAMKNDGYTDVLVPWYDGFDGEIFRTGPHSYKLRGKAEYFEPLKKGAHGTVVVTEVSYPDPSRLWLISVQVGPTVRSDALREAWKERWGPAEVKDAKRKKASEGHQFLKDEQIHNTATKVHIELFVDPQKIRAAAGVSNPKKHLTLEKLEKILGISESGANQFSTTNMHLFDAGMTMRRGYPGAFLSPSSHRLRETKGLSGPSAKFPMFILTARVQARYCTMVHDGELSIVKKTVAQREKDLADANFTKLLPKSKRDAAEDDENREGDDDKGGRRRNLYWLPANNSTKETALPSYDYLLRVPTLSCTTEHAKKLREEAKRLEGQLQELMKTDLITMWEKDLNEFEEALNDFSSRKYDALNKNIKNRPQPPKRRHKKEIMAERRIQMKEEREDAEKKKKLTHSQKTMIHMQEKQEKDRMVSSKSLVLGVKQHHKSLQGRTSF</sequence>
<dbReference type="InterPro" id="IPR036890">
    <property type="entry name" value="HATPase_C_sf"/>
</dbReference>
<dbReference type="PROSITE" id="PS52040">
    <property type="entry name" value="TOPO_IIA"/>
    <property type="match status" value="1"/>
</dbReference>
<keyword evidence="16" id="KW-1185">Reference proteome</keyword>
<dbReference type="SMART" id="SM00434">
    <property type="entry name" value="TOP4c"/>
    <property type="match status" value="1"/>
</dbReference>
<dbReference type="GO" id="GO:0000819">
    <property type="term" value="P:sister chromatid segregation"/>
    <property type="evidence" value="ECO:0007669"/>
    <property type="project" value="TreeGrafter"/>
</dbReference>
<feature type="active site" description="O-(5'-phospho-DNA)-tyrosine intermediate" evidence="11">
    <location>
        <position position="550"/>
    </location>
</feature>
<dbReference type="InterPro" id="IPR050634">
    <property type="entry name" value="DNA_Topoisomerase_II"/>
</dbReference>
<accession>L1J9U8</accession>
<feature type="domain" description="Topo IIA-type catalytic" evidence="13">
    <location>
        <begin position="462"/>
        <end position="636"/>
    </location>
</feature>
<evidence type="ECO:0000256" key="7">
    <source>
        <dbReference type="ARBA" id="ARBA00022842"/>
    </source>
</evidence>
<gene>
    <name evidence="14" type="ORF">GUITHDRAFT_139486</name>
</gene>
<dbReference type="SUPFAM" id="SSF56719">
    <property type="entry name" value="Type II DNA topoisomerase"/>
    <property type="match status" value="2"/>
</dbReference>
<evidence type="ECO:0000256" key="5">
    <source>
        <dbReference type="ARBA" id="ARBA00022741"/>
    </source>
</evidence>
<dbReference type="HOGENOM" id="CLU_274690_0_0_1"/>
<dbReference type="InterPro" id="IPR001241">
    <property type="entry name" value="Topo_IIA"/>
</dbReference>
<comment type="similarity">
    <text evidence="3">Belongs to the type II topoisomerase family.</text>
</comment>
<feature type="compositionally biased region" description="Basic and acidic residues" evidence="12">
    <location>
        <begin position="1108"/>
        <end position="1120"/>
    </location>
</feature>
<feature type="compositionally biased region" description="Polar residues" evidence="12">
    <location>
        <begin position="708"/>
        <end position="718"/>
    </location>
</feature>
<dbReference type="KEGG" id="gtt:GUITHDRAFT_139486"/>
<evidence type="ECO:0000256" key="4">
    <source>
        <dbReference type="ARBA" id="ARBA00012895"/>
    </source>
</evidence>
<feature type="region of interest" description="Disordered" evidence="12">
    <location>
        <begin position="1108"/>
        <end position="1128"/>
    </location>
</feature>
<keyword evidence="7" id="KW-0460">Magnesium</keyword>
<keyword evidence="10 11" id="KW-0413">Isomerase</keyword>
<dbReference type="InterPro" id="IPR013758">
    <property type="entry name" value="Topo_IIA_A/C_ab"/>
</dbReference>
<dbReference type="InterPro" id="IPR001154">
    <property type="entry name" value="TopoII_euk"/>
</dbReference>
<dbReference type="InterPro" id="IPR013760">
    <property type="entry name" value="Topo_IIA-like_dom_sf"/>
</dbReference>
<dbReference type="GO" id="GO:0006265">
    <property type="term" value="P:DNA topological change"/>
    <property type="evidence" value="ECO:0007669"/>
    <property type="project" value="UniProtKB-UniRule"/>
</dbReference>
<dbReference type="GeneID" id="17301477"/>
<feature type="compositionally biased region" description="Acidic residues" evidence="12">
    <location>
        <begin position="697"/>
        <end position="707"/>
    </location>
</feature>
<dbReference type="PRINTS" id="PR00418">
    <property type="entry name" value="TPI2FAMILY"/>
</dbReference>
<reference evidence="16" key="2">
    <citation type="submission" date="2012-11" db="EMBL/GenBank/DDBJ databases">
        <authorList>
            <person name="Kuo A."/>
            <person name="Curtis B.A."/>
            <person name="Tanifuji G."/>
            <person name="Burki F."/>
            <person name="Gruber A."/>
            <person name="Irimia M."/>
            <person name="Maruyama S."/>
            <person name="Arias M.C."/>
            <person name="Ball S.G."/>
            <person name="Gile G.H."/>
            <person name="Hirakawa Y."/>
            <person name="Hopkins J.F."/>
            <person name="Rensing S.A."/>
            <person name="Schmutz J."/>
            <person name="Symeonidi A."/>
            <person name="Elias M."/>
            <person name="Eveleigh R.J."/>
            <person name="Herman E.K."/>
            <person name="Klute M.J."/>
            <person name="Nakayama T."/>
            <person name="Obornik M."/>
            <person name="Reyes-Prieto A."/>
            <person name="Armbrust E.V."/>
            <person name="Aves S.J."/>
            <person name="Beiko R.G."/>
            <person name="Coutinho P."/>
            <person name="Dacks J.B."/>
            <person name="Durnford D.G."/>
            <person name="Fast N.M."/>
            <person name="Green B.R."/>
            <person name="Grisdale C."/>
            <person name="Hempe F."/>
            <person name="Henrissat B."/>
            <person name="Hoppner M.P."/>
            <person name="Ishida K.-I."/>
            <person name="Kim E."/>
            <person name="Koreny L."/>
            <person name="Kroth P.G."/>
            <person name="Liu Y."/>
            <person name="Malik S.-B."/>
            <person name="Maier U.G."/>
            <person name="McRose D."/>
            <person name="Mock T."/>
            <person name="Neilson J.A."/>
            <person name="Onodera N.T."/>
            <person name="Poole A.M."/>
            <person name="Pritham E.J."/>
            <person name="Richards T.A."/>
            <person name="Rocap G."/>
            <person name="Roy S.W."/>
            <person name="Sarai C."/>
            <person name="Schaack S."/>
            <person name="Shirato S."/>
            <person name="Slamovits C.H."/>
            <person name="Spencer D.F."/>
            <person name="Suzuki S."/>
            <person name="Worden A.Z."/>
            <person name="Zauner S."/>
            <person name="Barry K."/>
            <person name="Bell C."/>
            <person name="Bharti A.K."/>
            <person name="Crow J.A."/>
            <person name="Grimwood J."/>
            <person name="Kramer R."/>
            <person name="Lindquist E."/>
            <person name="Lucas S."/>
            <person name="Salamov A."/>
            <person name="McFadden G.I."/>
            <person name="Lane C.E."/>
            <person name="Keeling P.J."/>
            <person name="Gray M.W."/>
            <person name="Grigoriev I.V."/>
            <person name="Archibald J.M."/>
        </authorList>
    </citation>
    <scope>NUCLEOTIDE SEQUENCE</scope>
    <source>
        <strain evidence="16">CCMP2712</strain>
    </source>
</reference>
<dbReference type="SUPFAM" id="SSF55874">
    <property type="entry name" value="ATPase domain of HSP90 chaperone/DNA topoisomerase II/histidine kinase"/>
    <property type="match status" value="1"/>
</dbReference>
<dbReference type="SMART" id="SM00433">
    <property type="entry name" value="TOP2c"/>
    <property type="match status" value="1"/>
</dbReference>
<evidence type="ECO:0000256" key="11">
    <source>
        <dbReference type="PROSITE-ProRule" id="PRU01384"/>
    </source>
</evidence>
<dbReference type="Gene3D" id="3.40.50.670">
    <property type="match status" value="1"/>
</dbReference>
<evidence type="ECO:0000256" key="1">
    <source>
        <dbReference type="ARBA" id="ARBA00000185"/>
    </source>
</evidence>
<evidence type="ECO:0000259" key="13">
    <source>
        <dbReference type="PROSITE" id="PS52040"/>
    </source>
</evidence>
<dbReference type="PANTHER" id="PTHR10169">
    <property type="entry name" value="DNA TOPOISOMERASE/GYRASE"/>
    <property type="match status" value="1"/>
</dbReference>
<dbReference type="GO" id="GO:0000712">
    <property type="term" value="P:resolution of meiotic recombination intermediates"/>
    <property type="evidence" value="ECO:0007669"/>
    <property type="project" value="TreeGrafter"/>
</dbReference>
<comment type="cofactor">
    <cofactor evidence="2">
        <name>Mg(2+)</name>
        <dbReference type="ChEBI" id="CHEBI:18420"/>
    </cofactor>
</comment>
<dbReference type="GO" id="GO:0003918">
    <property type="term" value="F:DNA topoisomerase type II (double strand cut, ATP-hydrolyzing) activity"/>
    <property type="evidence" value="ECO:0007669"/>
    <property type="project" value="UniProtKB-EC"/>
</dbReference>
<evidence type="ECO:0000256" key="9">
    <source>
        <dbReference type="ARBA" id="ARBA00023125"/>
    </source>
</evidence>
<dbReference type="Gene3D" id="3.30.565.10">
    <property type="entry name" value="Histidine kinase-like ATPase, C-terminal domain"/>
    <property type="match status" value="1"/>
</dbReference>
<keyword evidence="5" id="KW-0547">Nucleotide-binding</keyword>
<dbReference type="GO" id="GO:0005634">
    <property type="term" value="C:nucleus"/>
    <property type="evidence" value="ECO:0007669"/>
    <property type="project" value="TreeGrafter"/>
</dbReference>
<dbReference type="PaxDb" id="55529-EKX44879"/>
<feature type="region of interest" description="Disordered" evidence="12">
    <location>
        <begin position="978"/>
        <end position="1002"/>
    </location>
</feature>
<dbReference type="eggNOG" id="KOG0355">
    <property type="taxonomic scope" value="Eukaryota"/>
</dbReference>
<dbReference type="PRINTS" id="PR01158">
    <property type="entry name" value="TOPISMRASEII"/>
</dbReference>
<organism evidence="14">
    <name type="scientific">Guillardia theta (strain CCMP2712)</name>
    <name type="common">Cryptophyte</name>
    <dbReference type="NCBI Taxonomy" id="905079"/>
    <lineage>
        <taxon>Eukaryota</taxon>
        <taxon>Cryptophyceae</taxon>
        <taxon>Pyrenomonadales</taxon>
        <taxon>Geminigeraceae</taxon>
        <taxon>Guillardia</taxon>
    </lineage>
</organism>
<name>L1J9U8_GUITC</name>
<evidence type="ECO:0000256" key="6">
    <source>
        <dbReference type="ARBA" id="ARBA00022840"/>
    </source>
</evidence>
<evidence type="ECO:0000256" key="12">
    <source>
        <dbReference type="SAM" id="MobiDB-lite"/>
    </source>
</evidence>
<evidence type="ECO:0000256" key="8">
    <source>
        <dbReference type="ARBA" id="ARBA00023029"/>
    </source>
</evidence>
<dbReference type="FunFam" id="3.40.50.670:FF:000001">
    <property type="entry name" value="DNA topoisomerase 2"/>
    <property type="match status" value="1"/>
</dbReference>
<evidence type="ECO:0000256" key="3">
    <source>
        <dbReference type="ARBA" id="ARBA00011080"/>
    </source>
</evidence>
<feature type="region of interest" description="Disordered" evidence="12">
    <location>
        <begin position="676"/>
        <end position="718"/>
    </location>
</feature>
<dbReference type="InterPro" id="IPR013757">
    <property type="entry name" value="Topo_IIA_A_a_sf"/>
</dbReference>
<dbReference type="InterPro" id="IPR002205">
    <property type="entry name" value="Topo_IIA_dom_A"/>
</dbReference>
<protein>
    <recommendedName>
        <fullName evidence="4">DNA topoisomerase (ATP-hydrolyzing)</fullName>
        <ecNumber evidence="4">5.6.2.2</ecNumber>
    </recommendedName>
</protein>
<reference evidence="14 16" key="1">
    <citation type="journal article" date="2012" name="Nature">
        <title>Algal genomes reveal evolutionary mosaicism and the fate of nucleomorphs.</title>
        <authorList>
            <consortium name="DOE Joint Genome Institute"/>
            <person name="Curtis B.A."/>
            <person name="Tanifuji G."/>
            <person name="Burki F."/>
            <person name="Gruber A."/>
            <person name="Irimia M."/>
            <person name="Maruyama S."/>
            <person name="Arias M.C."/>
            <person name="Ball S.G."/>
            <person name="Gile G.H."/>
            <person name="Hirakawa Y."/>
            <person name="Hopkins J.F."/>
            <person name="Kuo A."/>
            <person name="Rensing S.A."/>
            <person name="Schmutz J."/>
            <person name="Symeonidi A."/>
            <person name="Elias M."/>
            <person name="Eveleigh R.J."/>
            <person name="Herman E.K."/>
            <person name="Klute M.J."/>
            <person name="Nakayama T."/>
            <person name="Obornik M."/>
            <person name="Reyes-Prieto A."/>
            <person name="Armbrust E.V."/>
            <person name="Aves S.J."/>
            <person name="Beiko R.G."/>
            <person name="Coutinho P."/>
            <person name="Dacks J.B."/>
            <person name="Durnford D.G."/>
            <person name="Fast N.M."/>
            <person name="Green B.R."/>
            <person name="Grisdale C.J."/>
            <person name="Hempel F."/>
            <person name="Henrissat B."/>
            <person name="Hoppner M.P."/>
            <person name="Ishida K."/>
            <person name="Kim E."/>
            <person name="Koreny L."/>
            <person name="Kroth P.G."/>
            <person name="Liu Y."/>
            <person name="Malik S.B."/>
            <person name="Maier U.G."/>
            <person name="McRose D."/>
            <person name="Mock T."/>
            <person name="Neilson J.A."/>
            <person name="Onodera N.T."/>
            <person name="Poole A.M."/>
            <person name="Pritham E.J."/>
            <person name="Richards T.A."/>
            <person name="Rocap G."/>
            <person name="Roy S.W."/>
            <person name="Sarai C."/>
            <person name="Schaack S."/>
            <person name="Shirato S."/>
            <person name="Slamovits C.H."/>
            <person name="Spencer D.F."/>
            <person name="Suzuki S."/>
            <person name="Worden A.Z."/>
            <person name="Zauner S."/>
            <person name="Barry K."/>
            <person name="Bell C."/>
            <person name="Bharti A.K."/>
            <person name="Crow J.A."/>
            <person name="Grimwood J."/>
            <person name="Kramer R."/>
            <person name="Lindquist E."/>
            <person name="Lucas S."/>
            <person name="Salamov A."/>
            <person name="McFadden G.I."/>
            <person name="Lane C.E."/>
            <person name="Keeling P.J."/>
            <person name="Gray M.W."/>
            <person name="Grigoriev I.V."/>
            <person name="Archibald J.M."/>
        </authorList>
    </citation>
    <scope>NUCLEOTIDE SEQUENCE</scope>
    <source>
        <strain evidence="14 16">CCMP2712</strain>
    </source>
</reference>
<dbReference type="PANTHER" id="PTHR10169:SF38">
    <property type="entry name" value="DNA TOPOISOMERASE 2"/>
    <property type="match status" value="1"/>
</dbReference>
<dbReference type="EMBL" id="JH993002">
    <property type="protein sequence ID" value="EKX44879.1"/>
    <property type="molecule type" value="Genomic_DNA"/>
</dbReference>
<feature type="compositionally biased region" description="Acidic residues" evidence="12">
    <location>
        <begin position="984"/>
        <end position="994"/>
    </location>
</feature>
<dbReference type="InterPro" id="IPR013759">
    <property type="entry name" value="Topo_IIA_B_C"/>
</dbReference>
<dbReference type="AlphaFoldDB" id="L1J9U8"/>
<evidence type="ECO:0000313" key="16">
    <source>
        <dbReference type="Proteomes" id="UP000011087"/>
    </source>
</evidence>
<dbReference type="GO" id="GO:0005524">
    <property type="term" value="F:ATP binding"/>
    <property type="evidence" value="ECO:0007669"/>
    <property type="project" value="UniProtKB-KW"/>
</dbReference>
<dbReference type="GO" id="GO:0003677">
    <property type="term" value="F:DNA binding"/>
    <property type="evidence" value="ECO:0007669"/>
    <property type="project" value="UniProtKB-UniRule"/>
</dbReference>
<keyword evidence="6" id="KW-0067">ATP-binding</keyword>
<reference evidence="15" key="3">
    <citation type="submission" date="2016-03" db="UniProtKB">
        <authorList>
            <consortium name="EnsemblProtists"/>
        </authorList>
    </citation>
    <scope>IDENTIFICATION</scope>
</reference>
<evidence type="ECO:0000313" key="15">
    <source>
        <dbReference type="EnsemblProtists" id="EKX44879"/>
    </source>
</evidence>
<dbReference type="Gene3D" id="3.90.199.10">
    <property type="entry name" value="Topoisomerase II, domain 5"/>
    <property type="match status" value="1"/>
</dbReference>
<keyword evidence="9 11" id="KW-0238">DNA-binding</keyword>
<evidence type="ECO:0000256" key="10">
    <source>
        <dbReference type="ARBA" id="ARBA00023235"/>
    </source>
</evidence>
<keyword evidence="8 11" id="KW-0799">Topoisomerase</keyword>
<dbReference type="RefSeq" id="XP_005831859.1">
    <property type="nucleotide sequence ID" value="XM_005831802.1"/>
</dbReference>
<proteinExistence type="inferred from homology"/>
<evidence type="ECO:0000313" key="14">
    <source>
        <dbReference type="EMBL" id="EKX44879.1"/>
    </source>
</evidence>
<dbReference type="STRING" id="905079.L1J9U8"/>
<dbReference type="Proteomes" id="UP000011087">
    <property type="component" value="Unassembled WGS sequence"/>
</dbReference>
<dbReference type="Pfam" id="PF00521">
    <property type="entry name" value="DNA_topoisoIV"/>
    <property type="match status" value="1"/>
</dbReference>
<dbReference type="EC" id="5.6.2.2" evidence="4"/>
<dbReference type="EnsemblProtists" id="EKX44879">
    <property type="protein sequence ID" value="EKX44879"/>
    <property type="gene ID" value="GUITHDRAFT_139486"/>
</dbReference>